<dbReference type="InterPro" id="IPR006059">
    <property type="entry name" value="SBP"/>
</dbReference>
<dbReference type="PROSITE" id="PS51257">
    <property type="entry name" value="PROKAR_LIPOPROTEIN"/>
    <property type="match status" value="1"/>
</dbReference>
<dbReference type="InterPro" id="IPR050490">
    <property type="entry name" value="Bact_solute-bd_prot1"/>
</dbReference>
<dbReference type="Pfam" id="PF01547">
    <property type="entry name" value="SBP_bac_1"/>
    <property type="match status" value="1"/>
</dbReference>
<feature type="chain" id="PRO_5047112094" description="ABC transporter substrate-binding protein" evidence="1">
    <location>
        <begin position="27"/>
        <end position="447"/>
    </location>
</feature>
<dbReference type="RefSeq" id="WP_077569613.1">
    <property type="nucleotide sequence ID" value="NZ_MRVI01000002.1"/>
</dbReference>
<evidence type="ECO:0008006" key="4">
    <source>
        <dbReference type="Google" id="ProtNLM"/>
    </source>
</evidence>
<feature type="signal peptide" evidence="1">
    <location>
        <begin position="1"/>
        <end position="26"/>
    </location>
</feature>
<gene>
    <name evidence="2" type="ORF">BBD40_23785</name>
</gene>
<organism evidence="2 3">
    <name type="scientific">Paenibacillus ihbetae</name>
    <dbReference type="NCBI Taxonomy" id="1870820"/>
    <lineage>
        <taxon>Bacteria</taxon>
        <taxon>Bacillati</taxon>
        <taxon>Bacillota</taxon>
        <taxon>Bacilli</taxon>
        <taxon>Bacillales</taxon>
        <taxon>Paenibacillaceae</taxon>
        <taxon>Paenibacillus</taxon>
    </lineage>
</organism>
<dbReference type="SUPFAM" id="SSF53850">
    <property type="entry name" value="Periplasmic binding protein-like II"/>
    <property type="match status" value="1"/>
</dbReference>
<name>A0ABX3JPM0_9BACL</name>
<protein>
    <recommendedName>
        <fullName evidence="4">ABC transporter substrate-binding protein</fullName>
    </recommendedName>
</protein>
<keyword evidence="1" id="KW-0732">Signal</keyword>
<evidence type="ECO:0000256" key="1">
    <source>
        <dbReference type="SAM" id="SignalP"/>
    </source>
</evidence>
<evidence type="ECO:0000313" key="3">
    <source>
        <dbReference type="Proteomes" id="UP000189059"/>
    </source>
</evidence>
<comment type="caution">
    <text evidence="2">The sequence shown here is derived from an EMBL/GenBank/DDBJ whole genome shotgun (WGS) entry which is preliminary data.</text>
</comment>
<sequence length="447" mass="49759">MFKRNWKRFSAAAAILSLIVSGCASGSGESQGAGSNGSAADGTVTIKLHTWYPKKTDNWDVAIAEFEKKHPNIKVEFVSAEDNNSNEYYKKLDLASASGEALDVVMFSNMNYLSQRMELGMLEPLDGYLEQEGAVLADEYTVDTRIGGKTYGLPGKSVLPLVFINENHLKEAGLELPKDWTWDEYMQYAKAMTKTDAGKTRYGTYFHSWSTQAYFVQSMNQAFGANLTTDDGAAANADTPSVRKSLELRLQGEEEGFVTPYSEVISQKLNYRPQYFNQETSMISMGSFLVPETGGTDQVPATFKTVFAPLPKVNKEDPISGNVSGDVLGIYSKSKHKEEAYTFIRWYTTEGIVLQGKYFPSWKKAEMNEVVDNIIAGTKTPEMIDKESLLYVLEHTKQTTAAVAVPFHAELEKAFIEEFDAMMLSGQDLDTTVKNAQQRIQKIIDSK</sequence>
<dbReference type="Gene3D" id="3.40.190.10">
    <property type="entry name" value="Periplasmic binding protein-like II"/>
    <property type="match status" value="1"/>
</dbReference>
<dbReference type="Proteomes" id="UP000189059">
    <property type="component" value="Unassembled WGS sequence"/>
</dbReference>
<dbReference type="PANTHER" id="PTHR43649:SF12">
    <property type="entry name" value="DIACETYLCHITOBIOSE BINDING PROTEIN DASA"/>
    <property type="match status" value="1"/>
</dbReference>
<keyword evidence="3" id="KW-1185">Reference proteome</keyword>
<accession>A0ABX3JPM0</accession>
<evidence type="ECO:0000313" key="2">
    <source>
        <dbReference type="EMBL" id="OOC58711.1"/>
    </source>
</evidence>
<dbReference type="EMBL" id="MRVI01000002">
    <property type="protein sequence ID" value="OOC58711.1"/>
    <property type="molecule type" value="Genomic_DNA"/>
</dbReference>
<dbReference type="PANTHER" id="PTHR43649">
    <property type="entry name" value="ARABINOSE-BINDING PROTEIN-RELATED"/>
    <property type="match status" value="1"/>
</dbReference>
<proteinExistence type="predicted"/>
<reference evidence="2 3" key="1">
    <citation type="submission" date="2016-12" db="EMBL/GenBank/DDBJ databases">
        <title>Genome sequencing and description of Paenibacillus sp. nov. from high altitude lake in the Indian Trans- Himalayas.</title>
        <authorList>
            <person name="Kiran S."/>
            <person name="Swarnkar M.K."/>
            <person name="Rana A."/>
            <person name="Tewari R."/>
            <person name="Gulati A."/>
        </authorList>
    </citation>
    <scope>NUCLEOTIDE SEQUENCE [LARGE SCALE GENOMIC DNA]</scope>
    <source>
        <strain evidence="2 3">IHBB 9951</strain>
    </source>
</reference>